<dbReference type="KEGG" id="ami:Amir_0964"/>
<dbReference type="RefSeq" id="WP_012783584.1">
    <property type="nucleotide sequence ID" value="NC_013093.1"/>
</dbReference>
<dbReference type="Proteomes" id="UP000002213">
    <property type="component" value="Chromosome"/>
</dbReference>
<protein>
    <submittedName>
        <fullName evidence="1">Uncharacterized protein</fullName>
    </submittedName>
</protein>
<proteinExistence type="predicted"/>
<evidence type="ECO:0000313" key="1">
    <source>
        <dbReference type="EMBL" id="ACU34922.1"/>
    </source>
</evidence>
<accession>C6WNK3</accession>
<dbReference type="HOGENOM" id="CLU_3179175_0_0_11"/>
<dbReference type="AlphaFoldDB" id="C6WNK3"/>
<gene>
    <name evidence="1" type="ordered locus">Amir_0964</name>
</gene>
<sequence length="46" mass="4904">MGGGQLSGDSPEDVVAFFVRGFGGDVRFGWRTGRCCGTWLWAGPPL</sequence>
<name>C6WNK3_ACTMD</name>
<keyword evidence="2" id="KW-1185">Reference proteome</keyword>
<reference evidence="1 2" key="1">
    <citation type="journal article" date="2009" name="Stand. Genomic Sci.">
        <title>Complete genome sequence of Actinosynnema mirum type strain (101).</title>
        <authorList>
            <person name="Land M."/>
            <person name="Lapidus A."/>
            <person name="Mayilraj S."/>
            <person name="Chen F."/>
            <person name="Copeland A."/>
            <person name="Del Rio T.G."/>
            <person name="Nolan M."/>
            <person name="Lucas S."/>
            <person name="Tice H."/>
            <person name="Cheng J.F."/>
            <person name="Chertkov O."/>
            <person name="Bruce D."/>
            <person name="Goodwin L."/>
            <person name="Pitluck S."/>
            <person name="Rohde M."/>
            <person name="Goker M."/>
            <person name="Pati A."/>
            <person name="Ivanova N."/>
            <person name="Mavromatis K."/>
            <person name="Chen A."/>
            <person name="Palaniappan K."/>
            <person name="Hauser L."/>
            <person name="Chang Y.J."/>
            <person name="Jeffries C.C."/>
            <person name="Brettin T."/>
            <person name="Detter J.C."/>
            <person name="Han C."/>
            <person name="Chain P."/>
            <person name="Tindall B.J."/>
            <person name="Bristow J."/>
            <person name="Eisen J.A."/>
            <person name="Markowitz V."/>
            <person name="Hugenholtz P."/>
            <person name="Kyrpides N.C."/>
            <person name="Klenk H.P."/>
        </authorList>
    </citation>
    <scope>NUCLEOTIDE SEQUENCE [LARGE SCALE GENOMIC DNA]</scope>
    <source>
        <strain evidence="2">ATCC 29888 / DSM 43827 / JCM 3225 / NBRC 14064 / NCIMB 13271 / NRRL B-12336 / IMRU 3971 / 101</strain>
    </source>
</reference>
<dbReference type="EMBL" id="CP001630">
    <property type="protein sequence ID" value="ACU34922.1"/>
    <property type="molecule type" value="Genomic_DNA"/>
</dbReference>
<organism evidence="1 2">
    <name type="scientific">Actinosynnema mirum (strain ATCC 29888 / DSM 43827 / JCM 3225 / NBRC 14064 / NCIMB 13271 / NRRL B-12336 / IMRU 3971 / 101)</name>
    <dbReference type="NCBI Taxonomy" id="446462"/>
    <lineage>
        <taxon>Bacteria</taxon>
        <taxon>Bacillati</taxon>
        <taxon>Actinomycetota</taxon>
        <taxon>Actinomycetes</taxon>
        <taxon>Pseudonocardiales</taxon>
        <taxon>Pseudonocardiaceae</taxon>
        <taxon>Actinosynnema</taxon>
    </lineage>
</organism>
<evidence type="ECO:0000313" key="2">
    <source>
        <dbReference type="Proteomes" id="UP000002213"/>
    </source>
</evidence>